<keyword evidence="3" id="KW-1185">Reference proteome</keyword>
<evidence type="ECO:0000313" key="3">
    <source>
        <dbReference type="Proteomes" id="UP000246171"/>
    </source>
</evidence>
<dbReference type="Proteomes" id="UP000246171">
    <property type="component" value="Unassembled WGS sequence"/>
</dbReference>
<reference evidence="2" key="1">
    <citation type="submission" date="2016-12" db="EMBL/GenBank/DDBJ databases">
        <title>The genomes of Aspergillus section Nigri reveals drivers in fungal speciation.</title>
        <authorList>
            <consortium name="DOE Joint Genome Institute"/>
            <person name="Vesth T.C."/>
            <person name="Nybo J."/>
            <person name="Theobald S."/>
            <person name="Brandl J."/>
            <person name="Frisvad J.C."/>
            <person name="Nielsen K.F."/>
            <person name="Lyhne E.K."/>
            <person name="Kogle M.E."/>
            <person name="Kuo A."/>
            <person name="Riley R."/>
            <person name="Clum A."/>
            <person name="Nolan M."/>
            <person name="Lipzen A."/>
            <person name="Salamov A."/>
            <person name="Henrissat B."/>
            <person name="Wiebenga A."/>
            <person name="De vries R.P."/>
            <person name="Grigoriev I.V."/>
            <person name="Mortensen U.H."/>
            <person name="Andersen M.R."/>
            <person name="Baker S.E."/>
        </authorList>
    </citation>
    <scope>NUCLEOTIDE SEQUENCE</scope>
    <source>
        <strain evidence="2">CBS 122712</strain>
    </source>
</reference>
<keyword evidence="1" id="KW-1133">Transmembrane helix</keyword>
<comment type="caution">
    <text evidence="2">The sequence shown here is derived from an EMBL/GenBank/DDBJ whole genome shotgun (WGS) entry which is preliminary data.</text>
</comment>
<sequence length="85" mass="9814">MYSNLFQITVIFPFYFIYPFCGISGFLHGIFDWAPLNLIKFPRPNGHGLLQPISPRPSGWICQRRTNPKPGTHQFASSTFLHFMP</sequence>
<evidence type="ECO:0000313" key="2">
    <source>
        <dbReference type="EMBL" id="PWY79773.1"/>
    </source>
</evidence>
<name>A0A317VZV0_ASPEC</name>
<dbReference type="AlphaFoldDB" id="A0A317VZV0"/>
<keyword evidence="1" id="KW-0472">Membrane</keyword>
<proteinExistence type="predicted"/>
<dbReference type="EMBL" id="MSFU01000005">
    <property type="protein sequence ID" value="PWY79773.1"/>
    <property type="molecule type" value="Genomic_DNA"/>
</dbReference>
<dbReference type="RefSeq" id="XP_025390920.1">
    <property type="nucleotide sequence ID" value="XM_025526589.1"/>
</dbReference>
<dbReference type="VEuPathDB" id="FungiDB:BO83DRAFT_195030"/>
<dbReference type="GeneID" id="37048551"/>
<protein>
    <submittedName>
        <fullName evidence="2">Uncharacterized protein</fullName>
    </submittedName>
</protein>
<keyword evidence="1" id="KW-0812">Transmembrane</keyword>
<accession>A0A317VZV0</accession>
<feature type="transmembrane region" description="Helical" evidence="1">
    <location>
        <begin position="6"/>
        <end position="31"/>
    </location>
</feature>
<evidence type="ECO:0000256" key="1">
    <source>
        <dbReference type="SAM" id="Phobius"/>
    </source>
</evidence>
<organism evidence="2 3">
    <name type="scientific">Aspergillus eucalypticola (strain CBS 122712 / IBT 29274)</name>
    <dbReference type="NCBI Taxonomy" id="1448314"/>
    <lineage>
        <taxon>Eukaryota</taxon>
        <taxon>Fungi</taxon>
        <taxon>Dikarya</taxon>
        <taxon>Ascomycota</taxon>
        <taxon>Pezizomycotina</taxon>
        <taxon>Eurotiomycetes</taxon>
        <taxon>Eurotiomycetidae</taxon>
        <taxon>Eurotiales</taxon>
        <taxon>Aspergillaceae</taxon>
        <taxon>Aspergillus</taxon>
        <taxon>Aspergillus subgen. Circumdati</taxon>
    </lineage>
</organism>
<gene>
    <name evidence="2" type="ORF">BO83DRAFT_195030</name>
</gene>